<dbReference type="Gene3D" id="3.10.450.50">
    <property type="match status" value="1"/>
</dbReference>
<dbReference type="InterPro" id="IPR032710">
    <property type="entry name" value="NTF2-like_dom_sf"/>
</dbReference>
<dbReference type="Pfam" id="PF07858">
    <property type="entry name" value="LEH"/>
    <property type="match status" value="1"/>
</dbReference>
<reference evidence="3" key="1">
    <citation type="submission" date="2022-08" db="EMBL/GenBank/DDBJ databases">
        <title>Genome analysis of Corynebacteriales strain.</title>
        <authorList>
            <person name="Lee S.D."/>
        </authorList>
    </citation>
    <scope>NUCLEOTIDE SEQUENCE</scope>
    <source>
        <strain evidence="3">D3-21</strain>
    </source>
</reference>
<feature type="region of interest" description="Disordered" evidence="1">
    <location>
        <begin position="1"/>
        <end position="22"/>
    </location>
</feature>
<keyword evidence="4" id="KW-1185">Reference proteome</keyword>
<comment type="caution">
    <text evidence="3">The sequence shown here is derived from an EMBL/GenBank/DDBJ whole genome shotgun (WGS) entry which is preliminary data.</text>
</comment>
<evidence type="ECO:0000313" key="3">
    <source>
        <dbReference type="EMBL" id="MDG3015422.1"/>
    </source>
</evidence>
<evidence type="ECO:0000259" key="2">
    <source>
        <dbReference type="Pfam" id="PF07858"/>
    </source>
</evidence>
<dbReference type="EMBL" id="JANRHA010000007">
    <property type="protein sequence ID" value="MDG3015422.1"/>
    <property type="molecule type" value="Genomic_DNA"/>
</dbReference>
<gene>
    <name evidence="3" type="ORF">NVS88_12760</name>
</gene>
<protein>
    <submittedName>
        <fullName evidence="3">Nuclear transport factor 2 family protein</fullName>
    </submittedName>
</protein>
<name>A0A9X4M230_9ACTN</name>
<dbReference type="SUPFAM" id="SSF54427">
    <property type="entry name" value="NTF2-like"/>
    <property type="match status" value="1"/>
</dbReference>
<evidence type="ECO:0000313" key="4">
    <source>
        <dbReference type="Proteomes" id="UP001152755"/>
    </source>
</evidence>
<dbReference type="Proteomes" id="UP001152755">
    <property type="component" value="Unassembled WGS sequence"/>
</dbReference>
<organism evidence="3 4">
    <name type="scientific">Speluncibacter jeojiensis</name>
    <dbReference type="NCBI Taxonomy" id="2710754"/>
    <lineage>
        <taxon>Bacteria</taxon>
        <taxon>Bacillati</taxon>
        <taxon>Actinomycetota</taxon>
        <taxon>Actinomycetes</taxon>
        <taxon>Mycobacteriales</taxon>
        <taxon>Speluncibacteraceae</taxon>
        <taxon>Speluncibacter</taxon>
    </lineage>
</organism>
<dbReference type="RefSeq" id="WP_332520061.1">
    <property type="nucleotide sequence ID" value="NZ_JANRHA010000007.1"/>
</dbReference>
<accession>A0A9X4M230</accession>
<proteinExistence type="predicted"/>
<dbReference type="AlphaFoldDB" id="A0A9X4M230"/>
<sequence>MSATEDPSAVGRRPEGQEATPDGAEAVAQFLRALAREDVDGAMRLVAPKIVYENVSLPTLRGRDRVRRVFGVLARTPAGFDVRIHRIAQNGSAVLTERTDVLFLGPFRLQFWVCGVFEVSDGRITLWRDYFDWSNMLRATVRGAVGVLIPRLRPRL</sequence>
<feature type="domain" description="Limonene-1,2-epoxide hydrolase" evidence="2">
    <location>
        <begin position="24"/>
        <end position="142"/>
    </location>
</feature>
<evidence type="ECO:0000256" key="1">
    <source>
        <dbReference type="SAM" id="MobiDB-lite"/>
    </source>
</evidence>
<dbReference type="InterPro" id="IPR013100">
    <property type="entry name" value="LEH"/>
</dbReference>